<dbReference type="EMBL" id="JAKNSF020000115">
    <property type="protein sequence ID" value="KAK7714583.1"/>
    <property type="molecule type" value="Genomic_DNA"/>
</dbReference>
<gene>
    <name evidence="5" type="ORF">SLS63_011705</name>
</gene>
<dbReference type="Pfam" id="PF00202">
    <property type="entry name" value="Aminotran_3"/>
    <property type="match status" value="2"/>
</dbReference>
<sequence length="866" mass="96016">MGVRTTPVDGLLWPTLRALQIWGANTDVGKTVFSTILCIGAAHRRPREGVHYLKPVSTGSERDADSIHVRNAYKRVHTNATKPHWFDSERVVQYYDPVSPHIAAPNSGLDVISDKDLLAAIHSRASTHAAALPSRHAERSWLFCETAGGVHSPGPSGTSQADLYRPLRLPAILIGDPKLGGISATISSFESLRLRGYDVESVLILENEEYRNHEYLKSYFLEHQIPCSAIRPPPKRHEKPEKDRNLLHNYYDGIARSNLIKNVLQNLNDRHEKRIKYLDNMAEYAQKTIWYPFTQQKLLTTDKITAIDSAYGDYFQTFSPSPKPPTGLKRNPLAEFKSKAQSTPLLRPSFDGSASWWTQGLGHANPQLTLAAAYAAGRYGHVMFAEAIHEPALKLAKLLLNQLENPRLSRVFYSDNGSTGTEVAIKMALRAARLRYGWGPREELSILGLKGSYHGDTIGAMDCSEPGTYNEKIEWYKGKGYWFDFPTVKMTNGKWQIEVPAGVRVDGSPSAVTEFFGLDAIFNLEARKETPLYRDYTRYISCTLEGLRDQGYKFGALMLEPVVLGAGGMMLADPLFQQALVDVVRSDHRLVSESAPAQDLEDKHNWRGLPVVFDEVFTGLYRLGSPSSAKLLGVHPDITVHAKLLTGGLLPLAATVASEPIFRCFESDDKSDALLHGHSYTAHAVGCQVAIKSLEIMKRMESGGAWREFQDDWAVDAEPSLLGQDNGEQKPAVWSVWSRDFVQELSNRTDQVEGLWALGSVLAIHVKDAAGSGYKSNASRALQAELMGSARDIMGSNVHSRVLGNVLYLMTSQTTDVDTVRHLEQRLLRAEALGGTPEEAEAEAEEEPEPDAEEEPEPAETSDRGF</sequence>
<proteinExistence type="predicted"/>
<dbReference type="InterPro" id="IPR049704">
    <property type="entry name" value="Aminotrans_3_PPA_site"/>
</dbReference>
<evidence type="ECO:0008006" key="7">
    <source>
        <dbReference type="Google" id="ProtNLM"/>
    </source>
</evidence>
<dbReference type="Proteomes" id="UP001430848">
    <property type="component" value="Unassembled WGS sequence"/>
</dbReference>
<organism evidence="5 6">
    <name type="scientific">Diaporthe eres</name>
    <name type="common">Phomopsis oblonga</name>
    <dbReference type="NCBI Taxonomy" id="83184"/>
    <lineage>
        <taxon>Eukaryota</taxon>
        <taxon>Fungi</taxon>
        <taxon>Dikarya</taxon>
        <taxon>Ascomycota</taxon>
        <taxon>Pezizomycotina</taxon>
        <taxon>Sordariomycetes</taxon>
        <taxon>Sordariomycetidae</taxon>
        <taxon>Diaporthales</taxon>
        <taxon>Diaporthaceae</taxon>
        <taxon>Diaporthe</taxon>
        <taxon>Diaporthe eres species complex</taxon>
    </lineage>
</organism>
<dbReference type="Gene3D" id="3.40.50.300">
    <property type="entry name" value="P-loop containing nucleotide triphosphate hydrolases"/>
    <property type="match status" value="1"/>
</dbReference>
<evidence type="ECO:0000256" key="3">
    <source>
        <dbReference type="ARBA" id="ARBA00022679"/>
    </source>
</evidence>
<dbReference type="InterPro" id="IPR005814">
    <property type="entry name" value="Aminotrans_3"/>
</dbReference>
<dbReference type="PANTHER" id="PTHR42684">
    <property type="entry name" value="ADENOSYLMETHIONINE-8-AMINO-7-OXONONANOATE AMINOTRANSFERASE"/>
    <property type="match status" value="1"/>
</dbReference>
<evidence type="ECO:0000313" key="5">
    <source>
        <dbReference type="EMBL" id="KAK7714583.1"/>
    </source>
</evidence>
<dbReference type="SUPFAM" id="SSF52540">
    <property type="entry name" value="P-loop containing nucleoside triphosphate hydrolases"/>
    <property type="match status" value="1"/>
</dbReference>
<dbReference type="CDD" id="cd03109">
    <property type="entry name" value="DTBS"/>
    <property type="match status" value="1"/>
</dbReference>
<feature type="region of interest" description="Disordered" evidence="4">
    <location>
        <begin position="829"/>
        <end position="866"/>
    </location>
</feature>
<evidence type="ECO:0000256" key="1">
    <source>
        <dbReference type="ARBA" id="ARBA00004173"/>
    </source>
</evidence>
<protein>
    <recommendedName>
        <fullName evidence="7">Adenosylmethionine-8-amino-7-oxononanoate aminotransferase</fullName>
    </recommendedName>
</protein>
<dbReference type="PROSITE" id="PS00600">
    <property type="entry name" value="AA_TRANSFER_CLASS_3"/>
    <property type="match status" value="1"/>
</dbReference>
<feature type="compositionally biased region" description="Acidic residues" evidence="4">
    <location>
        <begin position="838"/>
        <end position="860"/>
    </location>
</feature>
<dbReference type="PANTHER" id="PTHR42684:SF3">
    <property type="entry name" value="ADENOSYLMETHIONINE-8-AMINO-7-OXONONANOATE AMINOTRANSFERASE"/>
    <property type="match status" value="1"/>
</dbReference>
<dbReference type="SUPFAM" id="SSF53383">
    <property type="entry name" value="PLP-dependent transferases"/>
    <property type="match status" value="1"/>
</dbReference>
<reference evidence="5 6" key="1">
    <citation type="submission" date="2024-02" db="EMBL/GenBank/DDBJ databases">
        <title>De novo assembly and annotation of 12 fungi associated with fruit tree decline syndrome in Ontario, Canada.</title>
        <authorList>
            <person name="Sulman M."/>
            <person name="Ellouze W."/>
            <person name="Ilyukhin E."/>
        </authorList>
    </citation>
    <scope>NUCLEOTIDE SEQUENCE [LARGE SCALE GENOMIC DNA]</scope>
    <source>
        <strain evidence="5 6">M169</strain>
    </source>
</reference>
<keyword evidence="3" id="KW-0808">Transferase</keyword>
<keyword evidence="6" id="KW-1185">Reference proteome</keyword>
<keyword evidence="2" id="KW-0032">Aminotransferase</keyword>
<dbReference type="Gene3D" id="3.40.640.10">
    <property type="entry name" value="Type I PLP-dependent aspartate aminotransferase-like (Major domain)"/>
    <property type="match status" value="1"/>
</dbReference>
<comment type="caution">
    <text evidence="5">The sequence shown here is derived from an EMBL/GenBank/DDBJ whole genome shotgun (WGS) entry which is preliminary data.</text>
</comment>
<dbReference type="Pfam" id="PF13500">
    <property type="entry name" value="AAA_26"/>
    <property type="match status" value="1"/>
</dbReference>
<dbReference type="InterPro" id="IPR027417">
    <property type="entry name" value="P-loop_NTPase"/>
</dbReference>
<comment type="subcellular location">
    <subcellularLocation>
        <location evidence="1">Mitochondrion</location>
    </subcellularLocation>
</comment>
<name>A0ABR1NTI0_DIAER</name>
<evidence type="ECO:0000313" key="6">
    <source>
        <dbReference type="Proteomes" id="UP001430848"/>
    </source>
</evidence>
<dbReference type="InterPro" id="IPR015421">
    <property type="entry name" value="PyrdxlP-dep_Trfase_major"/>
</dbReference>
<dbReference type="InterPro" id="IPR015424">
    <property type="entry name" value="PyrdxlP-dep_Trfase"/>
</dbReference>
<evidence type="ECO:0000256" key="4">
    <source>
        <dbReference type="SAM" id="MobiDB-lite"/>
    </source>
</evidence>
<evidence type="ECO:0000256" key="2">
    <source>
        <dbReference type="ARBA" id="ARBA00022576"/>
    </source>
</evidence>
<accession>A0ABR1NTI0</accession>